<feature type="region of interest" description="Disordered" evidence="1">
    <location>
        <begin position="23"/>
        <end position="77"/>
    </location>
</feature>
<organism evidence="2 3">
    <name type="scientific">Zingiber officinale</name>
    <name type="common">Ginger</name>
    <name type="synonym">Amomum zingiber</name>
    <dbReference type="NCBI Taxonomy" id="94328"/>
    <lineage>
        <taxon>Eukaryota</taxon>
        <taxon>Viridiplantae</taxon>
        <taxon>Streptophyta</taxon>
        <taxon>Embryophyta</taxon>
        <taxon>Tracheophyta</taxon>
        <taxon>Spermatophyta</taxon>
        <taxon>Magnoliopsida</taxon>
        <taxon>Liliopsida</taxon>
        <taxon>Zingiberales</taxon>
        <taxon>Zingiberaceae</taxon>
        <taxon>Zingiber</taxon>
    </lineage>
</organism>
<evidence type="ECO:0000313" key="2">
    <source>
        <dbReference type="EMBL" id="KAG6468455.1"/>
    </source>
</evidence>
<protein>
    <submittedName>
        <fullName evidence="2">Uncharacterized protein</fullName>
    </submittedName>
</protein>
<feature type="compositionally biased region" description="Polar residues" evidence="1">
    <location>
        <begin position="38"/>
        <end position="48"/>
    </location>
</feature>
<dbReference type="PANTHER" id="PTHR37376">
    <property type="entry name" value="EXPRESSED PROTEIN"/>
    <property type="match status" value="1"/>
</dbReference>
<feature type="compositionally biased region" description="Pro residues" evidence="1">
    <location>
        <begin position="59"/>
        <end position="72"/>
    </location>
</feature>
<name>A0A8J5C6Z4_ZINOF</name>
<proteinExistence type="predicted"/>
<dbReference type="AlphaFoldDB" id="A0A8J5C6Z4"/>
<sequence>MATARTPLPPPVIGKAGSYTVFITPSSMTPPSESPGSNIVSPSPSSTARRPETEAPSPAKAPPPPVQVPPPQFEKTTAMPSGSVLGFFWEAVAKIQNAHSSLDEHLANWFGLDHSRYQWALNDYYEVSGKVIDLSPFPFSSFGRQWLQAYSEIGIQCFSLHLSSIIAK</sequence>
<reference evidence="2 3" key="1">
    <citation type="submission" date="2020-08" db="EMBL/GenBank/DDBJ databases">
        <title>Plant Genome Project.</title>
        <authorList>
            <person name="Zhang R.-G."/>
        </authorList>
    </citation>
    <scope>NUCLEOTIDE SEQUENCE [LARGE SCALE GENOMIC DNA]</scope>
    <source>
        <tissue evidence="2">Rhizome</tissue>
    </source>
</reference>
<dbReference type="OrthoDB" id="45963at2759"/>
<gene>
    <name evidence="2" type="ORF">ZIOFF_073142</name>
</gene>
<dbReference type="EMBL" id="JACMSC010000022">
    <property type="protein sequence ID" value="KAG6468455.1"/>
    <property type="molecule type" value="Genomic_DNA"/>
</dbReference>
<dbReference type="PANTHER" id="PTHR37376:SF1">
    <property type="entry name" value="EXPRESSED PROTEIN"/>
    <property type="match status" value="1"/>
</dbReference>
<evidence type="ECO:0000313" key="3">
    <source>
        <dbReference type="Proteomes" id="UP000734854"/>
    </source>
</evidence>
<keyword evidence="3" id="KW-1185">Reference proteome</keyword>
<evidence type="ECO:0000256" key="1">
    <source>
        <dbReference type="SAM" id="MobiDB-lite"/>
    </source>
</evidence>
<dbReference type="Proteomes" id="UP000734854">
    <property type="component" value="Unassembled WGS sequence"/>
</dbReference>
<feature type="compositionally biased region" description="Low complexity" evidence="1">
    <location>
        <begin position="25"/>
        <end position="37"/>
    </location>
</feature>
<comment type="caution">
    <text evidence="2">The sequence shown here is derived from an EMBL/GenBank/DDBJ whole genome shotgun (WGS) entry which is preliminary data.</text>
</comment>
<accession>A0A8J5C6Z4</accession>